<evidence type="ECO:0000313" key="2">
    <source>
        <dbReference type="Proteomes" id="UP000053237"/>
    </source>
</evidence>
<evidence type="ECO:0000313" key="1">
    <source>
        <dbReference type="EMBL" id="CCI11226.1"/>
    </source>
</evidence>
<sequence>MTIQSCQLFLKASSNQARSAGLARVHQCNLSLVSEQADQTLMEWSKEEGIWHLRDDNALSFVKGSTDIEFCFRLQVRHGITNLLLHNHIFHVLHEIYEERHENASTMSAAPFINTA</sequence>
<name>A0A024FW12_9STRA</name>
<proteinExistence type="predicted"/>
<keyword evidence="2" id="KW-1185">Reference proteome</keyword>
<dbReference type="AlphaFoldDB" id="A0A024FW12"/>
<comment type="caution">
    <text evidence="1">The sequence shown here is derived from an EMBL/GenBank/DDBJ whole genome shotgun (WGS) entry which is preliminary data.</text>
</comment>
<gene>
    <name evidence="1" type="ORF">BN9_125760</name>
</gene>
<accession>A0A024FW12</accession>
<protein>
    <submittedName>
        <fullName evidence="1">Uncharacterized protein</fullName>
    </submittedName>
</protein>
<dbReference type="InParanoid" id="A0A024FW12"/>
<reference evidence="1 2" key="1">
    <citation type="submission" date="2012-05" db="EMBL/GenBank/DDBJ databases">
        <title>Recombination and specialization in a pathogen metapopulation.</title>
        <authorList>
            <person name="Gardiner A."/>
            <person name="Kemen E."/>
            <person name="Schultz-Larsen T."/>
            <person name="MacLean D."/>
            <person name="Van Oosterhout C."/>
            <person name="Jones J.D.G."/>
        </authorList>
    </citation>
    <scope>NUCLEOTIDE SEQUENCE [LARGE SCALE GENOMIC DNA]</scope>
    <source>
        <strain evidence="1 2">Ac Nc2</strain>
    </source>
</reference>
<dbReference type="EMBL" id="CAIX01000868">
    <property type="protein sequence ID" value="CCI11226.1"/>
    <property type="molecule type" value="Genomic_DNA"/>
</dbReference>
<organism evidence="1 2">
    <name type="scientific">Albugo candida</name>
    <dbReference type="NCBI Taxonomy" id="65357"/>
    <lineage>
        <taxon>Eukaryota</taxon>
        <taxon>Sar</taxon>
        <taxon>Stramenopiles</taxon>
        <taxon>Oomycota</taxon>
        <taxon>Peronosporomycetes</taxon>
        <taxon>Albuginales</taxon>
        <taxon>Albuginaceae</taxon>
        <taxon>Albugo</taxon>
    </lineage>
</organism>
<dbReference type="Proteomes" id="UP000053237">
    <property type="component" value="Unassembled WGS sequence"/>
</dbReference>